<evidence type="ECO:0000313" key="2">
    <source>
        <dbReference type="EMBL" id="PGH28391.1"/>
    </source>
</evidence>
<comment type="caution">
    <text evidence="2">The sequence shown here is derived from an EMBL/GenBank/DDBJ whole genome shotgun (WGS) entry which is preliminary data.</text>
</comment>
<organism evidence="2 5">
    <name type="scientific">[Emmonsia] crescens</name>
    <dbReference type="NCBI Taxonomy" id="73230"/>
    <lineage>
        <taxon>Eukaryota</taxon>
        <taxon>Fungi</taxon>
        <taxon>Dikarya</taxon>
        <taxon>Ascomycota</taxon>
        <taxon>Pezizomycotina</taxon>
        <taxon>Eurotiomycetes</taxon>
        <taxon>Eurotiomycetidae</taxon>
        <taxon>Onygenales</taxon>
        <taxon>Ajellomycetaceae</taxon>
        <taxon>Emergomyces</taxon>
    </lineage>
</organism>
<evidence type="ECO:0000256" key="1">
    <source>
        <dbReference type="SAM" id="MobiDB-lite"/>
    </source>
</evidence>
<sequence>MGRKGRTKQPLNRNEAATSLIFQGPQSLLSSAGSDRLLDFSDIFIQAGRRTFQEIPIHQELEKHSRRIPFLVESETLNINPLHIHLHRADTLRRYHGRPALVFSDAELPIKPTIENTTLERNRESDPVSRNFQPASVQAEIVVQRQYHHQFSYNINIEDSNKATAPELIHRDLEQAISNIQRSESSVMQLRPRPPHSASESSVIVSSRSRNKREFTSVNTSRLIRIGGISVAFTNDDLEWPTSALHYADDIPRLIRDWHHGSQVKLKGIPVSMKYWGQLYRGARAASWVTFKKKYSEFKSIMNIHSLYDNDEAFWKDFSTEKDGRMSLMSWTALLTKARKIRKDFDHADVEEAQQIYCDQNPGFDEVFSYRKGGKTYVMTDEIGISRAYRKLAGKKPRPWDYEDEEA</sequence>
<protein>
    <submittedName>
        <fullName evidence="2">Uncharacterized protein</fullName>
    </submittedName>
</protein>
<accession>A0A2B7Z4V1</accession>
<proteinExistence type="predicted"/>
<keyword evidence="5" id="KW-1185">Reference proteome</keyword>
<gene>
    <name evidence="4" type="ORF">GX50_06509</name>
    <name evidence="3" type="ORF">GX50_08315</name>
    <name evidence="2" type="ORF">GX50_08870</name>
</gene>
<dbReference type="EMBL" id="PDND01000295">
    <property type="protein sequence ID" value="PGH28929.1"/>
    <property type="molecule type" value="Genomic_DNA"/>
</dbReference>
<dbReference type="AlphaFoldDB" id="A0A2B7Z4V1"/>
<feature type="region of interest" description="Disordered" evidence="1">
    <location>
        <begin position="183"/>
        <end position="205"/>
    </location>
</feature>
<name>A0A2B7Z4V1_9EURO</name>
<dbReference type="EMBL" id="PDND01000159">
    <property type="protein sequence ID" value="PGH30696.1"/>
    <property type="molecule type" value="Genomic_DNA"/>
</dbReference>
<evidence type="ECO:0000313" key="5">
    <source>
        <dbReference type="Proteomes" id="UP000226031"/>
    </source>
</evidence>
<reference evidence="2 5" key="1">
    <citation type="submission" date="2017-10" db="EMBL/GenBank/DDBJ databases">
        <title>Comparative genomics in systemic dimorphic fungi from Ajellomycetaceae.</title>
        <authorList>
            <person name="Munoz J.F."/>
            <person name="Mcewen J.G."/>
            <person name="Clay O.K."/>
            <person name="Cuomo C.A."/>
        </authorList>
    </citation>
    <scope>NUCLEOTIDE SEQUENCE [LARGE SCALE GENOMIC DNA]</scope>
    <source>
        <strain evidence="2 5">UAMH4076</strain>
    </source>
</reference>
<dbReference type="EMBL" id="PDND01000510">
    <property type="protein sequence ID" value="PGH28391.1"/>
    <property type="molecule type" value="Genomic_DNA"/>
</dbReference>
<evidence type="ECO:0000313" key="4">
    <source>
        <dbReference type="EMBL" id="PGH30696.1"/>
    </source>
</evidence>
<dbReference type="Proteomes" id="UP000226031">
    <property type="component" value="Unassembled WGS sequence"/>
</dbReference>
<evidence type="ECO:0000313" key="3">
    <source>
        <dbReference type="EMBL" id="PGH28929.1"/>
    </source>
</evidence>